<comment type="similarity">
    <text evidence="1">Belongs to the sulfotransferase 1 family.</text>
</comment>
<protein>
    <recommendedName>
        <fullName evidence="3">Sulfotransferase domain-containing protein</fullName>
    </recommendedName>
</protein>
<sequence length="257" mass="29633">MNDTSQPAKVVGLYSFPKSGNTWLRAIIAGATGMPMGPGVMQKYVTDTHFGKVMENPWAFQGKDWYFYKSHHATLLAEDDGQPLHTDKVVQIYRHPLDVFCSYLNFVSKNVSPKAGKSLPFQFDKVEDLTPEQMEELFGIFLEHATLVPQNRAFGSVFDHFANFTKLGETMPVHILRYEDLYDDFEGSVMGMCDFLGLENIDINSVYRTSDRRTKQNGKFFWKRQKDNYRNFLNDDQIARFKAKWAPEMRAMGYDAD</sequence>
<dbReference type="AlphaFoldDB" id="A0A0L1JKE8"/>
<organism evidence="4 5">
    <name type="scientific">Pseudaestuariivita atlantica</name>
    <dbReference type="NCBI Taxonomy" id="1317121"/>
    <lineage>
        <taxon>Bacteria</taxon>
        <taxon>Pseudomonadati</taxon>
        <taxon>Pseudomonadota</taxon>
        <taxon>Alphaproteobacteria</taxon>
        <taxon>Rhodobacterales</taxon>
        <taxon>Paracoccaceae</taxon>
        <taxon>Pseudaestuariivita</taxon>
    </lineage>
</organism>
<gene>
    <name evidence="4" type="ORF">ATO11_18430</name>
</gene>
<feature type="domain" description="Sulfotransferase" evidence="3">
    <location>
        <begin position="87"/>
        <end position="251"/>
    </location>
</feature>
<evidence type="ECO:0000259" key="3">
    <source>
        <dbReference type="Pfam" id="PF00685"/>
    </source>
</evidence>
<reference evidence="4 5" key="1">
    <citation type="journal article" date="2015" name="Int. J. Syst. Evol. Microbiol.">
        <title>Aestuariivita atlantica sp. nov., isolated from deep sea sediment of the Atlantic Ocean.</title>
        <authorList>
            <person name="Li G."/>
            <person name="Lai Q."/>
            <person name="Du Y."/>
            <person name="Liu X."/>
            <person name="Sun F."/>
            <person name="Shao Z."/>
        </authorList>
    </citation>
    <scope>NUCLEOTIDE SEQUENCE [LARGE SCALE GENOMIC DNA]</scope>
    <source>
        <strain evidence="4 5">22II-S11-z3</strain>
    </source>
</reference>
<keyword evidence="2" id="KW-0808">Transferase</keyword>
<dbReference type="OrthoDB" id="9804504at2"/>
<dbReference type="EMBL" id="AQQZ01000011">
    <property type="protein sequence ID" value="KNG92234.1"/>
    <property type="molecule type" value="Genomic_DNA"/>
</dbReference>
<dbReference type="STRING" id="1317121.ATO11_18430"/>
<evidence type="ECO:0000313" key="4">
    <source>
        <dbReference type="EMBL" id="KNG92234.1"/>
    </source>
</evidence>
<comment type="caution">
    <text evidence="4">The sequence shown here is derived from an EMBL/GenBank/DDBJ whole genome shotgun (WGS) entry which is preliminary data.</text>
</comment>
<accession>A0A0L1JKE8</accession>
<dbReference type="GO" id="GO:0008146">
    <property type="term" value="F:sulfotransferase activity"/>
    <property type="evidence" value="ECO:0007669"/>
    <property type="project" value="InterPro"/>
</dbReference>
<dbReference type="Proteomes" id="UP000036938">
    <property type="component" value="Unassembled WGS sequence"/>
</dbReference>
<proteinExistence type="inferred from homology"/>
<dbReference type="RefSeq" id="WP_050532394.1">
    <property type="nucleotide sequence ID" value="NZ_AQQZ01000011.1"/>
</dbReference>
<evidence type="ECO:0000313" key="5">
    <source>
        <dbReference type="Proteomes" id="UP000036938"/>
    </source>
</evidence>
<keyword evidence="5" id="KW-1185">Reference proteome</keyword>
<evidence type="ECO:0000256" key="1">
    <source>
        <dbReference type="ARBA" id="ARBA00005771"/>
    </source>
</evidence>
<dbReference type="InterPro" id="IPR027417">
    <property type="entry name" value="P-loop_NTPase"/>
</dbReference>
<dbReference type="InterPro" id="IPR000863">
    <property type="entry name" value="Sulfotransferase_dom"/>
</dbReference>
<dbReference type="Gene3D" id="3.40.50.300">
    <property type="entry name" value="P-loop containing nucleotide triphosphate hydrolases"/>
    <property type="match status" value="1"/>
</dbReference>
<dbReference type="SUPFAM" id="SSF52540">
    <property type="entry name" value="P-loop containing nucleoside triphosphate hydrolases"/>
    <property type="match status" value="1"/>
</dbReference>
<evidence type="ECO:0000256" key="2">
    <source>
        <dbReference type="ARBA" id="ARBA00022679"/>
    </source>
</evidence>
<dbReference type="PANTHER" id="PTHR11783">
    <property type="entry name" value="SULFOTRANSFERASE SULT"/>
    <property type="match status" value="1"/>
</dbReference>
<dbReference type="Pfam" id="PF00685">
    <property type="entry name" value="Sulfotransfer_1"/>
    <property type="match status" value="1"/>
</dbReference>
<name>A0A0L1JKE8_9RHOB</name>